<dbReference type="RefSeq" id="WP_317081040.1">
    <property type="nucleotide sequence ID" value="NZ_CP136594.1"/>
</dbReference>
<dbReference type="InterPro" id="IPR039536">
    <property type="entry name" value="TetR_C_Proteobacteria"/>
</dbReference>
<dbReference type="SUPFAM" id="SSF46689">
    <property type="entry name" value="Homeodomain-like"/>
    <property type="match status" value="1"/>
</dbReference>
<feature type="domain" description="HTH tetR-type" evidence="6">
    <location>
        <begin position="30"/>
        <end position="90"/>
    </location>
</feature>
<dbReference type="PANTHER" id="PTHR30055">
    <property type="entry name" value="HTH-TYPE TRANSCRIPTIONAL REGULATOR RUTR"/>
    <property type="match status" value="1"/>
</dbReference>
<dbReference type="InterPro" id="IPR001647">
    <property type="entry name" value="HTH_TetR"/>
</dbReference>
<protein>
    <submittedName>
        <fullName evidence="7">TetR/AcrR family transcriptional regulator</fullName>
    </submittedName>
</protein>
<dbReference type="EMBL" id="CP136594">
    <property type="protein sequence ID" value="WOE74741.1"/>
    <property type="molecule type" value="Genomic_DNA"/>
</dbReference>
<dbReference type="KEGG" id="acoa:RB602_12945"/>
<dbReference type="GO" id="GO:0003700">
    <property type="term" value="F:DNA-binding transcription factor activity"/>
    <property type="evidence" value="ECO:0007669"/>
    <property type="project" value="TreeGrafter"/>
</dbReference>
<keyword evidence="1" id="KW-0805">Transcription regulation</keyword>
<reference evidence="7 8" key="1">
    <citation type="submission" date="2023-10" db="EMBL/GenBank/DDBJ databases">
        <title>Complete genome sequence of a Sphingomonadaceae bacterium.</title>
        <authorList>
            <person name="Yan C."/>
        </authorList>
    </citation>
    <scope>NUCLEOTIDE SEQUENCE [LARGE SCALE GENOMIC DNA]</scope>
    <source>
        <strain evidence="7 8">SCSIO 66989</strain>
    </source>
</reference>
<evidence type="ECO:0000256" key="4">
    <source>
        <dbReference type="PROSITE-ProRule" id="PRU00335"/>
    </source>
</evidence>
<dbReference type="PANTHER" id="PTHR30055:SF146">
    <property type="entry name" value="HTH-TYPE TRANSCRIPTIONAL DUAL REGULATOR CECR"/>
    <property type="match status" value="1"/>
</dbReference>
<dbReference type="Pfam" id="PF14246">
    <property type="entry name" value="TetR_C_7"/>
    <property type="match status" value="1"/>
</dbReference>
<evidence type="ECO:0000256" key="5">
    <source>
        <dbReference type="SAM" id="MobiDB-lite"/>
    </source>
</evidence>
<evidence type="ECO:0000256" key="2">
    <source>
        <dbReference type="ARBA" id="ARBA00023125"/>
    </source>
</evidence>
<dbReference type="GO" id="GO:0000976">
    <property type="term" value="F:transcription cis-regulatory region binding"/>
    <property type="evidence" value="ECO:0007669"/>
    <property type="project" value="TreeGrafter"/>
</dbReference>
<proteinExistence type="predicted"/>
<name>A0AA97F5S5_9SPHN</name>
<organism evidence="7 8">
    <name type="scientific">Alterisphingorhabdus coralli</name>
    <dbReference type="NCBI Taxonomy" id="3071408"/>
    <lineage>
        <taxon>Bacteria</taxon>
        <taxon>Pseudomonadati</taxon>
        <taxon>Pseudomonadota</taxon>
        <taxon>Alphaproteobacteria</taxon>
        <taxon>Sphingomonadales</taxon>
        <taxon>Sphingomonadaceae</taxon>
        <taxon>Alterisphingorhabdus (ex Yan et al. 2024)</taxon>
    </lineage>
</organism>
<dbReference type="PRINTS" id="PR00455">
    <property type="entry name" value="HTHTETR"/>
</dbReference>
<feature type="DNA-binding region" description="H-T-H motif" evidence="4">
    <location>
        <begin position="53"/>
        <end position="72"/>
    </location>
</feature>
<dbReference type="PROSITE" id="PS50977">
    <property type="entry name" value="HTH_TETR_2"/>
    <property type="match status" value="1"/>
</dbReference>
<dbReference type="InterPro" id="IPR036271">
    <property type="entry name" value="Tet_transcr_reg_TetR-rel_C_sf"/>
</dbReference>
<keyword evidence="3" id="KW-0804">Transcription</keyword>
<sequence>MSEKLSSPIDEQTPEAASKTPHPGGRPRDPEKHQAILRAARKVFFTKGLGSAAIEEIAQRAGVSKVTIYNRFGDKPTLFEAVVKQQSDSMSEMLIGKRVEGADLKTRLNGFGEALLAFLFDPDHVSMERILAQDLAEHPGLAHRFFAVGPGQCRERLANVLAEAAKRGELTIDNPIEGAEDLLSLWKGFADLEFRLHARAALEQGEIAERVARGTDKFLQLYQTTG</sequence>
<dbReference type="Pfam" id="PF00440">
    <property type="entry name" value="TetR_N"/>
    <property type="match status" value="1"/>
</dbReference>
<dbReference type="SUPFAM" id="SSF48498">
    <property type="entry name" value="Tetracyclin repressor-like, C-terminal domain"/>
    <property type="match status" value="1"/>
</dbReference>
<evidence type="ECO:0000313" key="7">
    <source>
        <dbReference type="EMBL" id="WOE74741.1"/>
    </source>
</evidence>
<dbReference type="AlphaFoldDB" id="A0AA97F5S5"/>
<gene>
    <name evidence="7" type="ORF">RB602_12945</name>
</gene>
<dbReference type="Proteomes" id="UP001302429">
    <property type="component" value="Chromosome"/>
</dbReference>
<feature type="region of interest" description="Disordered" evidence="5">
    <location>
        <begin position="1"/>
        <end position="31"/>
    </location>
</feature>
<keyword evidence="2 4" id="KW-0238">DNA-binding</keyword>
<dbReference type="FunFam" id="1.10.10.60:FF:000141">
    <property type="entry name" value="TetR family transcriptional regulator"/>
    <property type="match status" value="1"/>
</dbReference>
<dbReference type="InterPro" id="IPR050109">
    <property type="entry name" value="HTH-type_TetR-like_transc_reg"/>
</dbReference>
<dbReference type="Gene3D" id="1.10.357.10">
    <property type="entry name" value="Tetracycline Repressor, domain 2"/>
    <property type="match status" value="1"/>
</dbReference>
<evidence type="ECO:0000256" key="1">
    <source>
        <dbReference type="ARBA" id="ARBA00023015"/>
    </source>
</evidence>
<accession>A0AA97F5S5</accession>
<evidence type="ECO:0000259" key="6">
    <source>
        <dbReference type="PROSITE" id="PS50977"/>
    </source>
</evidence>
<keyword evidence="8" id="KW-1185">Reference proteome</keyword>
<evidence type="ECO:0000256" key="3">
    <source>
        <dbReference type="ARBA" id="ARBA00023163"/>
    </source>
</evidence>
<evidence type="ECO:0000313" key="8">
    <source>
        <dbReference type="Proteomes" id="UP001302429"/>
    </source>
</evidence>
<dbReference type="InterPro" id="IPR009057">
    <property type="entry name" value="Homeodomain-like_sf"/>
</dbReference>